<dbReference type="InterPro" id="IPR003661">
    <property type="entry name" value="HisK_dim/P_dom"/>
</dbReference>
<proteinExistence type="predicted"/>
<comment type="catalytic activity">
    <reaction evidence="1">
        <text>ATP + protein L-histidine = ADP + protein N-phospho-L-histidine.</text>
        <dbReference type="EC" id="2.7.13.3"/>
    </reaction>
</comment>
<dbReference type="SMART" id="SM00448">
    <property type="entry name" value="REC"/>
    <property type="match status" value="2"/>
</dbReference>
<keyword evidence="12" id="KW-1185">Reference proteome</keyword>
<organism evidence="11 12">
    <name type="scientific">Bdellovibrio bacteriovorus</name>
    <dbReference type="NCBI Taxonomy" id="959"/>
    <lineage>
        <taxon>Bacteria</taxon>
        <taxon>Pseudomonadati</taxon>
        <taxon>Bdellovibrionota</taxon>
        <taxon>Bdellovibrionia</taxon>
        <taxon>Bdellovibrionales</taxon>
        <taxon>Pseudobdellovibrionaceae</taxon>
        <taxon>Bdellovibrio</taxon>
    </lineage>
</organism>
<dbReference type="Pfam" id="PF00512">
    <property type="entry name" value="HisKA"/>
    <property type="match status" value="1"/>
</dbReference>
<feature type="domain" description="Response regulatory" evidence="10">
    <location>
        <begin position="410"/>
        <end position="524"/>
    </location>
</feature>
<dbReference type="InterPro" id="IPR004358">
    <property type="entry name" value="Sig_transdc_His_kin-like_C"/>
</dbReference>
<accession>A0A150WJI4</accession>
<evidence type="ECO:0000256" key="8">
    <source>
        <dbReference type="SAM" id="Coils"/>
    </source>
</evidence>
<comment type="caution">
    <text evidence="11">The sequence shown here is derived from an EMBL/GenBank/DDBJ whole genome shotgun (WGS) entry which is preliminary data.</text>
</comment>
<dbReference type="GO" id="GO:0000155">
    <property type="term" value="F:phosphorelay sensor kinase activity"/>
    <property type="evidence" value="ECO:0007669"/>
    <property type="project" value="InterPro"/>
</dbReference>
<dbReference type="OrthoDB" id="5287398at2"/>
<feature type="domain" description="Response regulatory" evidence="10">
    <location>
        <begin position="6"/>
        <end position="123"/>
    </location>
</feature>
<name>A0A150WJI4_BDEBC</name>
<evidence type="ECO:0000256" key="5">
    <source>
        <dbReference type="ARBA" id="ARBA00022777"/>
    </source>
</evidence>
<dbReference type="InterPro" id="IPR001789">
    <property type="entry name" value="Sig_transdc_resp-reg_receiver"/>
</dbReference>
<evidence type="ECO:0000313" key="12">
    <source>
        <dbReference type="Proteomes" id="UP000075320"/>
    </source>
</evidence>
<dbReference type="InterPro" id="IPR003594">
    <property type="entry name" value="HATPase_dom"/>
</dbReference>
<keyword evidence="5" id="KW-0418">Kinase</keyword>
<evidence type="ECO:0000256" key="4">
    <source>
        <dbReference type="ARBA" id="ARBA00022679"/>
    </source>
</evidence>
<evidence type="ECO:0000256" key="2">
    <source>
        <dbReference type="ARBA" id="ARBA00012438"/>
    </source>
</evidence>
<keyword evidence="3 7" id="KW-0597">Phosphoprotein</keyword>
<dbReference type="Proteomes" id="UP000075320">
    <property type="component" value="Unassembled WGS sequence"/>
</dbReference>
<evidence type="ECO:0000259" key="10">
    <source>
        <dbReference type="PROSITE" id="PS50110"/>
    </source>
</evidence>
<dbReference type="EC" id="2.7.13.3" evidence="2"/>
<dbReference type="EMBL" id="LUKE01000003">
    <property type="protein sequence ID" value="KYG63681.1"/>
    <property type="molecule type" value="Genomic_DNA"/>
</dbReference>
<dbReference type="SMART" id="SM00387">
    <property type="entry name" value="HATPase_c"/>
    <property type="match status" value="1"/>
</dbReference>
<dbReference type="PRINTS" id="PR00344">
    <property type="entry name" value="BCTRLSENSOR"/>
</dbReference>
<keyword evidence="6" id="KW-0902">Two-component regulatory system</keyword>
<protein>
    <recommendedName>
        <fullName evidence="2">histidine kinase</fullName>
        <ecNumber evidence="2">2.7.13.3</ecNumber>
    </recommendedName>
</protein>
<dbReference type="Gene3D" id="1.10.287.130">
    <property type="match status" value="1"/>
</dbReference>
<evidence type="ECO:0000256" key="6">
    <source>
        <dbReference type="ARBA" id="ARBA00023012"/>
    </source>
</evidence>
<sequence length="524" mass="57735">MMEQVNILLVDDIPENINALSNLIAADGITIYSATNANDALELISRHDFGLLLLDVQMPGTNGFELAKIIRSVDRYKGLPIVFVTAHQPDIGFIFEGYQTGAVDLLFKPLIPAVVRTKVSQFVEIAQQKNQLKRQVVELEVLKARADIANAAKSAFLANMSHEIRTPLGSIMGFAEVCQQDDISLEEMREYSKVIYRNTQQVLKLVDDILDLAKVEAGKIAVEAVEFSLKELFSDIENTFLPQATRKGLEFSIVVANPFPEYVKSDPTRIRQVLLNAIGNAIKFTSQGFVRLTIRYAEPLLIVDIQDTGTGITPEQSKSLFQAFQQAEISTARRFGGTGLGLFLNRQLCQLLGGDYSLKSSVEGAGSVFRATFRVDAVENVNSSVHQMTQDTSVSEAAVNASRSRLEGLRILVVDDSEDNRELMRVLLQNEKAHLDFAANGFEAIEKAVKGPFKVVLMDIQMPLLDGYQTLAKLREAGFAGVVIALTAHAMSSEVDKVYAAGFDGYLSKPVTKELIIKKLLEIT</sequence>
<dbReference type="InterPro" id="IPR005467">
    <property type="entry name" value="His_kinase_dom"/>
</dbReference>
<evidence type="ECO:0000256" key="7">
    <source>
        <dbReference type="PROSITE-ProRule" id="PRU00169"/>
    </source>
</evidence>
<evidence type="ECO:0000256" key="1">
    <source>
        <dbReference type="ARBA" id="ARBA00000085"/>
    </source>
</evidence>
<dbReference type="InterPro" id="IPR036890">
    <property type="entry name" value="HATPase_C_sf"/>
</dbReference>
<dbReference type="FunFam" id="1.10.287.130:FF:000001">
    <property type="entry name" value="Two-component sensor histidine kinase"/>
    <property type="match status" value="1"/>
</dbReference>
<feature type="modified residue" description="4-aspartylphosphate" evidence="7">
    <location>
        <position position="55"/>
    </location>
</feature>
<dbReference type="SMART" id="SM00388">
    <property type="entry name" value="HisKA"/>
    <property type="match status" value="1"/>
</dbReference>
<keyword evidence="4" id="KW-0808">Transferase</keyword>
<dbReference type="SUPFAM" id="SSF52172">
    <property type="entry name" value="CheY-like"/>
    <property type="match status" value="2"/>
</dbReference>
<evidence type="ECO:0000313" key="11">
    <source>
        <dbReference type="EMBL" id="KYG63681.1"/>
    </source>
</evidence>
<feature type="coiled-coil region" evidence="8">
    <location>
        <begin position="122"/>
        <end position="149"/>
    </location>
</feature>
<dbReference type="FunFam" id="3.30.565.10:FF:000010">
    <property type="entry name" value="Sensor histidine kinase RcsC"/>
    <property type="match status" value="1"/>
</dbReference>
<evidence type="ECO:0000256" key="3">
    <source>
        <dbReference type="ARBA" id="ARBA00022553"/>
    </source>
</evidence>
<dbReference type="Gene3D" id="3.30.565.10">
    <property type="entry name" value="Histidine kinase-like ATPase, C-terminal domain"/>
    <property type="match status" value="1"/>
</dbReference>
<dbReference type="Pfam" id="PF00072">
    <property type="entry name" value="Response_reg"/>
    <property type="match status" value="2"/>
</dbReference>
<dbReference type="CDD" id="cd16922">
    <property type="entry name" value="HATPase_EvgS-ArcB-TorS-like"/>
    <property type="match status" value="1"/>
</dbReference>
<keyword evidence="8" id="KW-0175">Coiled coil</keyword>
<reference evidence="11 12" key="1">
    <citation type="submission" date="2016-03" db="EMBL/GenBank/DDBJ databases">
        <authorList>
            <person name="Ploux O."/>
        </authorList>
    </citation>
    <scope>NUCLEOTIDE SEQUENCE [LARGE SCALE GENOMIC DNA]</scope>
    <source>
        <strain evidence="11 12">R0</strain>
    </source>
</reference>
<evidence type="ECO:0000259" key="9">
    <source>
        <dbReference type="PROSITE" id="PS50109"/>
    </source>
</evidence>
<gene>
    <name evidence="11" type="ORF">AZI86_12690</name>
</gene>
<dbReference type="PROSITE" id="PS50109">
    <property type="entry name" value="HIS_KIN"/>
    <property type="match status" value="1"/>
</dbReference>
<feature type="domain" description="Histidine kinase" evidence="9">
    <location>
        <begin position="159"/>
        <end position="377"/>
    </location>
</feature>
<dbReference type="Pfam" id="PF02518">
    <property type="entry name" value="HATPase_c"/>
    <property type="match status" value="1"/>
</dbReference>
<dbReference type="RefSeq" id="WP_061835575.1">
    <property type="nucleotide sequence ID" value="NZ_LUKE01000003.1"/>
</dbReference>
<dbReference type="PROSITE" id="PS50110">
    <property type="entry name" value="RESPONSE_REGULATORY"/>
    <property type="match status" value="2"/>
</dbReference>
<dbReference type="Gene3D" id="3.40.50.2300">
    <property type="match status" value="2"/>
</dbReference>
<feature type="modified residue" description="4-aspartylphosphate" evidence="7">
    <location>
        <position position="459"/>
    </location>
</feature>
<dbReference type="InterPro" id="IPR011006">
    <property type="entry name" value="CheY-like_superfamily"/>
</dbReference>
<dbReference type="PANTHER" id="PTHR45339:SF1">
    <property type="entry name" value="HYBRID SIGNAL TRANSDUCTION HISTIDINE KINASE J"/>
    <property type="match status" value="1"/>
</dbReference>
<dbReference type="PANTHER" id="PTHR45339">
    <property type="entry name" value="HYBRID SIGNAL TRANSDUCTION HISTIDINE KINASE J"/>
    <property type="match status" value="1"/>
</dbReference>
<dbReference type="CDD" id="cd17546">
    <property type="entry name" value="REC_hyHK_CKI1_RcsC-like"/>
    <property type="match status" value="1"/>
</dbReference>
<dbReference type="AlphaFoldDB" id="A0A150WJI4"/>
<dbReference type="CDD" id="cd00082">
    <property type="entry name" value="HisKA"/>
    <property type="match status" value="1"/>
</dbReference>
<dbReference type="SUPFAM" id="SSF55874">
    <property type="entry name" value="ATPase domain of HSP90 chaperone/DNA topoisomerase II/histidine kinase"/>
    <property type="match status" value="1"/>
</dbReference>